<dbReference type="InterPro" id="IPR008753">
    <property type="entry name" value="Peptidase_M13_N"/>
</dbReference>
<dbReference type="PROSITE" id="PS51885">
    <property type="entry name" value="NEPRILYSIN"/>
    <property type="match status" value="1"/>
</dbReference>
<sequence length="380" mass="44233">MLRSLTGKDFTMRRLFILFAMSLLLFSCGKPELKSGIDKSNFDLSVRPQDDFYRYVNGTWLKKTEIPADKSDYGAFTQLYDESRKALREIIEEAARSKNEPGSDRQKVGDFYLSFMDSSRLEELGIRPIEPVLKQIQQVQSLKDLEELFAQLKPLGVQTPFSMWVGQDAKHSDRYILYLNQSGLGLPDRDYYLKNEKKFQDVRAAYQRYIAKLFELAQLPDGEKAARRILAMETAIAGKHWSRVKSRNRDLTYNLYSVKELNRLTPQFDWIDFMKRAGAEKADQVVVRQPDYIKSLNKILTKYSVDDWKNYLTFKTLSRFAGYLNHDFVETSFEFYGKTLRGIPQIRPRWKRGVSTVEGALGEVLGRIYVGKYFKPEAKE</sequence>
<dbReference type="GO" id="GO:0004222">
    <property type="term" value="F:metalloendopeptidase activity"/>
    <property type="evidence" value="ECO:0007669"/>
    <property type="project" value="InterPro"/>
</dbReference>
<gene>
    <name evidence="2" type="ORF">ENJ89_06140</name>
</gene>
<dbReference type="AlphaFoldDB" id="A0A7V5PQ08"/>
<accession>A0A7V5PQ08</accession>
<dbReference type="Gene3D" id="1.10.1380.10">
    <property type="entry name" value="Neutral endopeptidase , domain2"/>
    <property type="match status" value="1"/>
</dbReference>
<dbReference type="Pfam" id="PF05649">
    <property type="entry name" value="Peptidase_M13_N"/>
    <property type="match status" value="1"/>
</dbReference>
<reference evidence="2" key="1">
    <citation type="journal article" date="2020" name="mSystems">
        <title>Genome- and Community-Level Interaction Insights into Carbon Utilization and Element Cycling Functions of Hydrothermarchaeota in Hydrothermal Sediment.</title>
        <authorList>
            <person name="Zhou Z."/>
            <person name="Liu Y."/>
            <person name="Xu W."/>
            <person name="Pan J."/>
            <person name="Luo Z.H."/>
            <person name="Li M."/>
        </authorList>
    </citation>
    <scope>NUCLEOTIDE SEQUENCE [LARGE SCALE GENOMIC DNA]</scope>
    <source>
        <strain evidence="2">HyVt-527</strain>
    </source>
</reference>
<dbReference type="GO" id="GO:0016485">
    <property type="term" value="P:protein processing"/>
    <property type="evidence" value="ECO:0007669"/>
    <property type="project" value="TreeGrafter"/>
</dbReference>
<dbReference type="PANTHER" id="PTHR11733">
    <property type="entry name" value="ZINC METALLOPROTEASE FAMILY M13 NEPRILYSIN-RELATED"/>
    <property type="match status" value="1"/>
</dbReference>
<dbReference type="Proteomes" id="UP000886124">
    <property type="component" value="Unassembled WGS sequence"/>
</dbReference>
<organism evidence="2">
    <name type="scientific">Caldithrix abyssi</name>
    <dbReference type="NCBI Taxonomy" id="187145"/>
    <lineage>
        <taxon>Bacteria</taxon>
        <taxon>Pseudomonadati</taxon>
        <taxon>Calditrichota</taxon>
        <taxon>Calditrichia</taxon>
        <taxon>Calditrichales</taxon>
        <taxon>Calditrichaceae</taxon>
        <taxon>Caldithrix</taxon>
    </lineage>
</organism>
<evidence type="ECO:0000313" key="2">
    <source>
        <dbReference type="EMBL" id="HHJ52757.1"/>
    </source>
</evidence>
<comment type="caution">
    <text evidence="2">The sequence shown here is derived from an EMBL/GenBank/DDBJ whole genome shotgun (WGS) entry which is preliminary data.</text>
</comment>
<feature type="non-terminal residue" evidence="2">
    <location>
        <position position="380"/>
    </location>
</feature>
<evidence type="ECO:0000259" key="1">
    <source>
        <dbReference type="Pfam" id="PF05649"/>
    </source>
</evidence>
<dbReference type="SUPFAM" id="SSF55486">
    <property type="entry name" value="Metalloproteases ('zincins'), catalytic domain"/>
    <property type="match status" value="1"/>
</dbReference>
<dbReference type="InterPro" id="IPR000718">
    <property type="entry name" value="Peptidase_M13"/>
</dbReference>
<dbReference type="CDD" id="cd08662">
    <property type="entry name" value="M13"/>
    <property type="match status" value="1"/>
</dbReference>
<feature type="domain" description="Peptidase M13 N-terminal" evidence="1">
    <location>
        <begin position="48"/>
        <end position="380"/>
    </location>
</feature>
<protein>
    <submittedName>
        <fullName evidence="2">Peptidase M13</fullName>
    </submittedName>
</protein>
<proteinExistence type="predicted"/>
<name>A0A7V5PQ08_CALAY</name>
<dbReference type="InterPro" id="IPR042089">
    <property type="entry name" value="Peptidase_M13_dom_2"/>
</dbReference>
<dbReference type="PROSITE" id="PS51257">
    <property type="entry name" value="PROKAR_LIPOPROTEIN"/>
    <property type="match status" value="1"/>
</dbReference>
<dbReference type="GO" id="GO:0005886">
    <property type="term" value="C:plasma membrane"/>
    <property type="evidence" value="ECO:0007669"/>
    <property type="project" value="TreeGrafter"/>
</dbReference>
<dbReference type="EMBL" id="DROD01000420">
    <property type="protein sequence ID" value="HHJ52757.1"/>
    <property type="molecule type" value="Genomic_DNA"/>
</dbReference>
<dbReference type="PANTHER" id="PTHR11733:SF167">
    <property type="entry name" value="FI17812P1-RELATED"/>
    <property type="match status" value="1"/>
</dbReference>